<dbReference type="AlphaFoldDB" id="A0A2P6NAN0"/>
<evidence type="ECO:0000313" key="1">
    <source>
        <dbReference type="EMBL" id="PRP81007.1"/>
    </source>
</evidence>
<dbReference type="InterPro" id="IPR052050">
    <property type="entry name" value="SecEffector_AnkRepeat"/>
</dbReference>
<organism evidence="1 2">
    <name type="scientific">Planoprotostelium fungivorum</name>
    <dbReference type="NCBI Taxonomy" id="1890364"/>
    <lineage>
        <taxon>Eukaryota</taxon>
        <taxon>Amoebozoa</taxon>
        <taxon>Evosea</taxon>
        <taxon>Variosea</taxon>
        <taxon>Cavosteliida</taxon>
        <taxon>Cavosteliaceae</taxon>
        <taxon>Planoprotostelium</taxon>
    </lineage>
</organism>
<gene>
    <name evidence="1" type="ORF">PROFUN_11159</name>
</gene>
<sequence length="512" mass="60425">MGRTPLHARWYAYDSCVQRIDYKEHEMGSRLPACASRREVKDMRGRCFVCIYLYRGQPPFYEDGLNLSIGRYEQKGLLISHVNYSTEHDLSSEIINSRDPNHRHWWRYKKQLPTHNREIVKWWITNIREPVYEEARDAAHRDDLDVLDLLGWDNSQASPRHRNLCQPGWRREMILVEALAKGSKQTINACHQKEDISGAPSVKALWALKIWHRLGEEGNLEVIRWLHNEQSIEGLPSVTWPESISDYAYVCLVHAAKAGHKHVISWFKERGDIPVHEIYKGAAEGGRVDVLDWLEENEIHLNVTSSGCPKLEDFVQSLAVFEWALRHNVPRGYHDRTCTSALRAGCAEAVQLAIEHGYINKESHLWFKSTDEQFELICWMHERDILHPEFFHSAKAYGNLDVLQWAAEKGYLTKINAGGYRNAPSEFIEWMMKMFDIEEIEIYHEIAMQNWRNVVVDTEFGEKYVMTWEIEPIEWMLQRKWNKSQDEVQRWFQREDITTEWLMHLWEHGRDM</sequence>
<evidence type="ECO:0000313" key="2">
    <source>
        <dbReference type="Proteomes" id="UP000241769"/>
    </source>
</evidence>
<protein>
    <recommendedName>
        <fullName evidence="3">Ankyrin repeat protein</fullName>
    </recommendedName>
</protein>
<dbReference type="PANTHER" id="PTHR46586:SF3">
    <property type="entry name" value="ANKYRIN REPEAT-CONTAINING PROTEIN"/>
    <property type="match status" value="1"/>
</dbReference>
<comment type="caution">
    <text evidence="1">The sequence shown here is derived from an EMBL/GenBank/DDBJ whole genome shotgun (WGS) entry which is preliminary data.</text>
</comment>
<dbReference type="Gene3D" id="1.25.40.20">
    <property type="entry name" value="Ankyrin repeat-containing domain"/>
    <property type="match status" value="1"/>
</dbReference>
<dbReference type="Proteomes" id="UP000241769">
    <property type="component" value="Unassembled WGS sequence"/>
</dbReference>
<name>A0A2P6NAN0_9EUKA</name>
<accession>A0A2P6NAN0</accession>
<evidence type="ECO:0008006" key="3">
    <source>
        <dbReference type="Google" id="ProtNLM"/>
    </source>
</evidence>
<keyword evidence="2" id="KW-1185">Reference proteome</keyword>
<reference evidence="1 2" key="1">
    <citation type="journal article" date="2018" name="Genome Biol. Evol.">
        <title>Multiple Roots of Fruiting Body Formation in Amoebozoa.</title>
        <authorList>
            <person name="Hillmann F."/>
            <person name="Forbes G."/>
            <person name="Novohradska S."/>
            <person name="Ferling I."/>
            <person name="Riege K."/>
            <person name="Groth M."/>
            <person name="Westermann M."/>
            <person name="Marz M."/>
            <person name="Spaller T."/>
            <person name="Winckler T."/>
            <person name="Schaap P."/>
            <person name="Glockner G."/>
        </authorList>
    </citation>
    <scope>NUCLEOTIDE SEQUENCE [LARGE SCALE GENOMIC DNA]</scope>
    <source>
        <strain evidence="1 2">Jena</strain>
    </source>
</reference>
<dbReference type="PANTHER" id="PTHR46586">
    <property type="entry name" value="ANKYRIN REPEAT-CONTAINING PROTEIN"/>
    <property type="match status" value="1"/>
</dbReference>
<dbReference type="InterPro" id="IPR036770">
    <property type="entry name" value="Ankyrin_rpt-contain_sf"/>
</dbReference>
<dbReference type="EMBL" id="MDYQ01000132">
    <property type="protein sequence ID" value="PRP81007.1"/>
    <property type="molecule type" value="Genomic_DNA"/>
</dbReference>
<dbReference type="OrthoDB" id="543798at2759"/>
<dbReference type="InParanoid" id="A0A2P6NAN0"/>
<proteinExistence type="predicted"/>